<keyword evidence="5" id="KW-0804">Transcription</keyword>
<gene>
    <name evidence="9" type="ORF">PECM_006809</name>
</gene>
<keyword evidence="10" id="KW-1185">Reference proteome</keyword>
<dbReference type="PANTHER" id="PTHR31001">
    <property type="entry name" value="UNCHARACTERIZED TRANSCRIPTIONAL REGULATORY PROTEIN"/>
    <property type="match status" value="1"/>
</dbReference>
<proteinExistence type="predicted"/>
<evidence type="ECO:0000313" key="10">
    <source>
        <dbReference type="Proteomes" id="UP000631181"/>
    </source>
</evidence>
<evidence type="ECO:0000256" key="5">
    <source>
        <dbReference type="ARBA" id="ARBA00023163"/>
    </source>
</evidence>
<evidence type="ECO:0000256" key="7">
    <source>
        <dbReference type="SAM" id="MobiDB-lite"/>
    </source>
</evidence>
<dbReference type="Pfam" id="PF00172">
    <property type="entry name" value="Zn_clus"/>
    <property type="match status" value="1"/>
</dbReference>
<dbReference type="SMART" id="SM00066">
    <property type="entry name" value="GAL4"/>
    <property type="match status" value="1"/>
</dbReference>
<dbReference type="InterPro" id="IPR050613">
    <property type="entry name" value="Sec_Metabolite_Reg"/>
</dbReference>
<dbReference type="CDD" id="cd12148">
    <property type="entry name" value="fungal_TF_MHR"/>
    <property type="match status" value="1"/>
</dbReference>
<dbReference type="OrthoDB" id="435881at2759"/>
<feature type="domain" description="Zn(2)-C6 fungal-type" evidence="8">
    <location>
        <begin position="11"/>
        <end position="40"/>
    </location>
</feature>
<dbReference type="SUPFAM" id="SSF57701">
    <property type="entry name" value="Zn2/Cys6 DNA-binding domain"/>
    <property type="match status" value="1"/>
</dbReference>
<name>A0A8J8W1E6_9EURO</name>
<dbReference type="GO" id="GO:0003677">
    <property type="term" value="F:DNA binding"/>
    <property type="evidence" value="ECO:0007669"/>
    <property type="project" value="UniProtKB-KW"/>
</dbReference>
<evidence type="ECO:0000256" key="4">
    <source>
        <dbReference type="ARBA" id="ARBA00023125"/>
    </source>
</evidence>
<dbReference type="PANTHER" id="PTHR31001:SF91">
    <property type="entry name" value="ZN(II)2CYS6 TRANSCRIPTION FACTOR (EUROFUNG)"/>
    <property type="match status" value="1"/>
</dbReference>
<dbReference type="EMBL" id="WIWV01000058">
    <property type="protein sequence ID" value="KAF7715489.1"/>
    <property type="molecule type" value="Genomic_DNA"/>
</dbReference>
<dbReference type="InterPro" id="IPR036864">
    <property type="entry name" value="Zn2-C6_fun-type_DNA-bd_sf"/>
</dbReference>
<accession>A0A8J8W1E6</accession>
<dbReference type="Proteomes" id="UP000631181">
    <property type="component" value="Unassembled WGS sequence"/>
</dbReference>
<keyword evidence="2" id="KW-0479">Metal-binding</keyword>
<protein>
    <submittedName>
        <fullName evidence="9">Fungal Zn(2)-Cys(6) binuclear cluster domain-containing protein</fullName>
    </submittedName>
</protein>
<evidence type="ECO:0000256" key="3">
    <source>
        <dbReference type="ARBA" id="ARBA00023015"/>
    </source>
</evidence>
<evidence type="ECO:0000256" key="2">
    <source>
        <dbReference type="ARBA" id="ARBA00022723"/>
    </source>
</evidence>
<dbReference type="Pfam" id="PF04082">
    <property type="entry name" value="Fungal_trans"/>
    <property type="match status" value="1"/>
</dbReference>
<organism evidence="9 10">
    <name type="scientific">Penicillium ucsense</name>
    <dbReference type="NCBI Taxonomy" id="2839758"/>
    <lineage>
        <taxon>Eukaryota</taxon>
        <taxon>Fungi</taxon>
        <taxon>Dikarya</taxon>
        <taxon>Ascomycota</taxon>
        <taxon>Pezizomycotina</taxon>
        <taxon>Eurotiomycetes</taxon>
        <taxon>Eurotiomycetidae</taxon>
        <taxon>Eurotiales</taxon>
        <taxon>Aspergillaceae</taxon>
        <taxon>Penicillium</taxon>
    </lineage>
</organism>
<dbReference type="InterPro" id="IPR001138">
    <property type="entry name" value="Zn2Cys6_DnaBD"/>
</dbReference>
<evidence type="ECO:0000256" key="6">
    <source>
        <dbReference type="ARBA" id="ARBA00023242"/>
    </source>
</evidence>
<feature type="region of interest" description="Disordered" evidence="7">
    <location>
        <begin position="556"/>
        <end position="580"/>
    </location>
</feature>
<dbReference type="GO" id="GO:0006351">
    <property type="term" value="P:DNA-templated transcription"/>
    <property type="evidence" value="ECO:0007669"/>
    <property type="project" value="InterPro"/>
</dbReference>
<keyword evidence="6" id="KW-0539">Nucleus</keyword>
<dbReference type="GO" id="GO:0008270">
    <property type="term" value="F:zinc ion binding"/>
    <property type="evidence" value="ECO:0007669"/>
    <property type="project" value="InterPro"/>
</dbReference>
<comment type="caution">
    <text evidence="9">The sequence shown here is derived from an EMBL/GenBank/DDBJ whole genome shotgun (WGS) entry which is preliminary data.</text>
</comment>
<evidence type="ECO:0000313" key="9">
    <source>
        <dbReference type="EMBL" id="KAF7715489.1"/>
    </source>
</evidence>
<dbReference type="Gene3D" id="4.10.240.10">
    <property type="entry name" value="Zn(2)-C6 fungal-type DNA-binding domain"/>
    <property type="match status" value="1"/>
</dbReference>
<comment type="subcellular location">
    <subcellularLocation>
        <location evidence="1">Nucleus</location>
    </subcellularLocation>
</comment>
<dbReference type="PROSITE" id="PS50048">
    <property type="entry name" value="ZN2_CY6_FUNGAL_2"/>
    <property type="match status" value="1"/>
</dbReference>
<dbReference type="SMART" id="SM00906">
    <property type="entry name" value="Fungal_trans"/>
    <property type="match status" value="1"/>
</dbReference>
<sequence length="632" mass="71051">MSPRAIAAGRSCLECRRRKIRCDRSLPCGYCTRVRVQCMYPPSRSINDSTISIEEKRLHAEIRSLKEDLVQVRRHLSTDQRGSSVASERESWAFVGDSARPQELPQPAASILSSLWQIYLGQIDPVLKIIHVPTVQQHVFRILSGRRAHDASTLCLVYAVCYAAITTLSPSECECQWGESRPLLLDRSWVEKGFGQAGFPKSANITVLQAFLLYLICGQHDPRGPDAYAFLGVAIRVALKMGVHDDGASLDLSPFEIEMRRRIWWQIYILDVLTAECQGLDPTILDSTFTTQLPSNASDTELDPGMRKAPQARPGRTEMTFTLARFEIIRFARTVRFSNQFCGNNSYPCMDISQKVDAIDKFRAQLERQYLSSFDGQGPLGYFTVAFFDIAIEQLRLEVTKPRTDGELLTDMQTVYHDICMRIVLKATELRKAESTTRWQWQLPVSAEMDALAYLMLELCLNHQIDARGALRKSAHQLYELLETGMDISNHPRWHHVKQLWSKVLTARELTYPDSTSERPAEPDPRSKSTTVALLSAFVDETCKYVVKHANRSPGDTLCPRLGPETAHTGLDSDSRGEVPDADITTDAIIATSVPCSSTNSPESIGELPGNSTLCEWSEAVIQQYWQITQNA</sequence>
<dbReference type="InterPro" id="IPR007219">
    <property type="entry name" value="XnlR_reg_dom"/>
</dbReference>
<dbReference type="AlphaFoldDB" id="A0A8J8W1E6"/>
<keyword evidence="4" id="KW-0238">DNA-binding</keyword>
<dbReference type="GO" id="GO:0000981">
    <property type="term" value="F:DNA-binding transcription factor activity, RNA polymerase II-specific"/>
    <property type="evidence" value="ECO:0007669"/>
    <property type="project" value="InterPro"/>
</dbReference>
<dbReference type="CDD" id="cd00067">
    <property type="entry name" value="GAL4"/>
    <property type="match status" value="1"/>
</dbReference>
<keyword evidence="3" id="KW-0805">Transcription regulation</keyword>
<reference evidence="9" key="1">
    <citation type="journal article" date="2020" name="Front. Microbiol.">
        <title>Gene regulatory networks of Penicillium echinulatum 2HH and Penicillium oxalicum 114-2 inferred by a computational biology approach.</title>
        <authorList>
            <person name="Lenz A.R."/>
            <person name="Galan-Vasquez E."/>
            <person name="Balbinot E."/>
            <person name="De Abreu F.P."/>
            <person name="De Oliveira N.S."/>
            <person name="Da Rosa L.O."/>
            <person name="De Avila E Silva S."/>
            <person name="Camassola M."/>
            <person name="Dillon A.J.P."/>
            <person name="Perez-Rueda E."/>
        </authorList>
    </citation>
    <scope>NUCLEOTIDE SEQUENCE</scope>
    <source>
        <strain evidence="9">S1M29</strain>
    </source>
</reference>
<dbReference type="PROSITE" id="PS00463">
    <property type="entry name" value="ZN2_CY6_FUNGAL_1"/>
    <property type="match status" value="1"/>
</dbReference>
<dbReference type="GO" id="GO:0005634">
    <property type="term" value="C:nucleus"/>
    <property type="evidence" value="ECO:0007669"/>
    <property type="project" value="UniProtKB-SubCell"/>
</dbReference>
<evidence type="ECO:0000259" key="8">
    <source>
        <dbReference type="PROSITE" id="PS50048"/>
    </source>
</evidence>
<evidence type="ECO:0000256" key="1">
    <source>
        <dbReference type="ARBA" id="ARBA00004123"/>
    </source>
</evidence>